<keyword evidence="1" id="KW-0812">Transmembrane</keyword>
<organism evidence="2 3">
    <name type="scientific">Rhipicephalus microplus</name>
    <name type="common">Cattle tick</name>
    <name type="synonym">Boophilus microplus</name>
    <dbReference type="NCBI Taxonomy" id="6941"/>
    <lineage>
        <taxon>Eukaryota</taxon>
        <taxon>Metazoa</taxon>
        <taxon>Ecdysozoa</taxon>
        <taxon>Arthropoda</taxon>
        <taxon>Chelicerata</taxon>
        <taxon>Arachnida</taxon>
        <taxon>Acari</taxon>
        <taxon>Parasitiformes</taxon>
        <taxon>Ixodida</taxon>
        <taxon>Ixodoidea</taxon>
        <taxon>Ixodidae</taxon>
        <taxon>Rhipicephalinae</taxon>
        <taxon>Rhipicephalus</taxon>
        <taxon>Boophilus</taxon>
    </lineage>
</organism>
<reference evidence="2" key="2">
    <citation type="submission" date="2021-09" db="EMBL/GenBank/DDBJ databases">
        <authorList>
            <person name="Jia N."/>
            <person name="Wang J."/>
            <person name="Shi W."/>
            <person name="Du L."/>
            <person name="Sun Y."/>
            <person name="Zhan W."/>
            <person name="Jiang J."/>
            <person name="Wang Q."/>
            <person name="Zhang B."/>
            <person name="Ji P."/>
            <person name="Sakyi L.B."/>
            <person name="Cui X."/>
            <person name="Yuan T."/>
            <person name="Jiang B."/>
            <person name="Yang W."/>
            <person name="Lam T.T.-Y."/>
            <person name="Chang Q."/>
            <person name="Ding S."/>
            <person name="Wang X."/>
            <person name="Zhu J."/>
            <person name="Ruan X."/>
            <person name="Zhao L."/>
            <person name="Wei J."/>
            <person name="Que T."/>
            <person name="Du C."/>
            <person name="Cheng J."/>
            <person name="Dai P."/>
            <person name="Han X."/>
            <person name="Huang E."/>
            <person name="Gao Y."/>
            <person name="Liu J."/>
            <person name="Shao H."/>
            <person name="Ye R."/>
            <person name="Li L."/>
            <person name="Wei W."/>
            <person name="Wang X."/>
            <person name="Wang C."/>
            <person name="Huo Q."/>
            <person name="Li W."/>
            <person name="Guo W."/>
            <person name="Chen H."/>
            <person name="Chen S."/>
            <person name="Zhou L."/>
            <person name="Zhou L."/>
            <person name="Ni X."/>
            <person name="Tian J."/>
            <person name="Zhou Y."/>
            <person name="Sheng Y."/>
            <person name="Liu T."/>
            <person name="Pan Y."/>
            <person name="Xia L."/>
            <person name="Li J."/>
            <person name="Zhao F."/>
            <person name="Cao W."/>
        </authorList>
    </citation>
    <scope>NUCLEOTIDE SEQUENCE</scope>
    <source>
        <strain evidence="2">Rmic-2018</strain>
        <tissue evidence="2">Larvae</tissue>
    </source>
</reference>
<keyword evidence="1" id="KW-0472">Membrane</keyword>
<dbReference type="AlphaFoldDB" id="A0A9J6DLF4"/>
<name>A0A9J6DLF4_RHIMP</name>
<dbReference type="EMBL" id="JABSTU010000008">
    <property type="protein sequence ID" value="KAH8022962.1"/>
    <property type="molecule type" value="Genomic_DNA"/>
</dbReference>
<comment type="caution">
    <text evidence="2">The sequence shown here is derived from an EMBL/GenBank/DDBJ whole genome shotgun (WGS) entry which is preliminary data.</text>
</comment>
<evidence type="ECO:0000313" key="2">
    <source>
        <dbReference type="EMBL" id="KAH8022962.1"/>
    </source>
</evidence>
<protein>
    <submittedName>
        <fullName evidence="2">Uncharacterized protein</fullName>
    </submittedName>
</protein>
<dbReference type="Proteomes" id="UP000821866">
    <property type="component" value="Chromosome 6"/>
</dbReference>
<proteinExistence type="predicted"/>
<keyword evidence="1" id="KW-1133">Transmembrane helix</keyword>
<sequence length="193" mass="20807">MSIEFNGNKLNANCGVSACSQGSHITGDAISRDATAACISGPSSPVVAVRFVDAGLTQPRHGHRQNTPRYNWSISEILCGSCAALLTFSAVFSGALFFMGWVPPVSIGSGAATSSIMEPHTLAPSTDIENNSKLMRVTSQHNRQAFSRGHNGTDQTKTRPLLLRLINSALLRRRLYQLQARGDDFITEYGLLL</sequence>
<evidence type="ECO:0000313" key="3">
    <source>
        <dbReference type="Proteomes" id="UP000821866"/>
    </source>
</evidence>
<keyword evidence="3" id="KW-1185">Reference proteome</keyword>
<gene>
    <name evidence="2" type="ORF">HPB51_006392</name>
</gene>
<feature type="transmembrane region" description="Helical" evidence="1">
    <location>
        <begin position="77"/>
        <end position="102"/>
    </location>
</feature>
<accession>A0A9J6DLF4</accession>
<reference evidence="2" key="1">
    <citation type="journal article" date="2020" name="Cell">
        <title>Large-Scale Comparative Analyses of Tick Genomes Elucidate Their Genetic Diversity and Vector Capacities.</title>
        <authorList>
            <consortium name="Tick Genome and Microbiome Consortium (TIGMIC)"/>
            <person name="Jia N."/>
            <person name="Wang J."/>
            <person name="Shi W."/>
            <person name="Du L."/>
            <person name="Sun Y."/>
            <person name="Zhan W."/>
            <person name="Jiang J.F."/>
            <person name="Wang Q."/>
            <person name="Zhang B."/>
            <person name="Ji P."/>
            <person name="Bell-Sakyi L."/>
            <person name="Cui X.M."/>
            <person name="Yuan T.T."/>
            <person name="Jiang B.G."/>
            <person name="Yang W.F."/>
            <person name="Lam T.T."/>
            <person name="Chang Q.C."/>
            <person name="Ding S.J."/>
            <person name="Wang X.J."/>
            <person name="Zhu J.G."/>
            <person name="Ruan X.D."/>
            <person name="Zhao L."/>
            <person name="Wei J.T."/>
            <person name="Ye R.Z."/>
            <person name="Que T.C."/>
            <person name="Du C.H."/>
            <person name="Zhou Y.H."/>
            <person name="Cheng J.X."/>
            <person name="Dai P.F."/>
            <person name="Guo W.B."/>
            <person name="Han X.H."/>
            <person name="Huang E.J."/>
            <person name="Li L.F."/>
            <person name="Wei W."/>
            <person name="Gao Y.C."/>
            <person name="Liu J.Z."/>
            <person name="Shao H.Z."/>
            <person name="Wang X."/>
            <person name="Wang C.C."/>
            <person name="Yang T.C."/>
            <person name="Huo Q.B."/>
            <person name="Li W."/>
            <person name="Chen H.Y."/>
            <person name="Chen S.E."/>
            <person name="Zhou L.G."/>
            <person name="Ni X.B."/>
            <person name="Tian J.H."/>
            <person name="Sheng Y."/>
            <person name="Liu T."/>
            <person name="Pan Y.S."/>
            <person name="Xia L.Y."/>
            <person name="Li J."/>
            <person name="Zhao F."/>
            <person name="Cao W.C."/>
        </authorList>
    </citation>
    <scope>NUCLEOTIDE SEQUENCE</scope>
    <source>
        <strain evidence="2">Rmic-2018</strain>
    </source>
</reference>
<evidence type="ECO:0000256" key="1">
    <source>
        <dbReference type="SAM" id="Phobius"/>
    </source>
</evidence>